<gene>
    <name evidence="3" type="ORF">CTER_5300</name>
</gene>
<dbReference type="PANTHER" id="PTHR43377">
    <property type="entry name" value="BILIVERDIN REDUCTASE A"/>
    <property type="match status" value="1"/>
</dbReference>
<dbReference type="STRING" id="1195236.CTER_5300"/>
<sequence>MNKKVRVLLIGAAFSADLHMDGYARCTDIAEVTAICDKDVSRVEALAERYGLRNYKVYDNYEKAIAEADCDIADICMPNFLHCDAAVAAFKKGLHVISEKPLSTTVEEAARMVEAAEKAGKKLFYAEDWLFAPAMNKALAVIKEGGIGKPLYIRARECHCGSHSPFAQTLKYCGGGCMVHLGIHPVGFMLALKEGSWTELVAMTSGGAETNLVHKQMEGEDWSACMIKFEDGTSALLEANYVTTGGMEDVIDIYGTEGCMHIDLTFSSAISCYSMPGLSYTVEKAEITTGWSKPAVDEKFNLGYVGEIRHFMECCLKNQDAKTGLRGIDGLEALKVVNLIYKSAREGIKIVNPKLISKQRGSSYCEK</sequence>
<organism evidence="3 4">
    <name type="scientific">Ruminiclostridium cellobioparum subsp. termitidis CT1112</name>
    <dbReference type="NCBI Taxonomy" id="1195236"/>
    <lineage>
        <taxon>Bacteria</taxon>
        <taxon>Bacillati</taxon>
        <taxon>Bacillota</taxon>
        <taxon>Clostridia</taxon>
        <taxon>Eubacteriales</taxon>
        <taxon>Oscillospiraceae</taxon>
        <taxon>Ruminiclostridium</taxon>
    </lineage>
</organism>
<protein>
    <submittedName>
        <fullName evidence="3">Oxidoreductase domain-containing protein</fullName>
    </submittedName>
</protein>
<dbReference type="InterPro" id="IPR000683">
    <property type="entry name" value="Gfo/Idh/MocA-like_OxRdtase_N"/>
</dbReference>
<proteinExistence type="predicted"/>
<dbReference type="Gene3D" id="3.40.50.720">
    <property type="entry name" value="NAD(P)-binding Rossmann-like Domain"/>
    <property type="match status" value="1"/>
</dbReference>
<evidence type="ECO:0000313" key="4">
    <source>
        <dbReference type="Proteomes" id="UP000014155"/>
    </source>
</evidence>
<dbReference type="InterPro" id="IPR055170">
    <property type="entry name" value="GFO_IDH_MocA-like_dom"/>
</dbReference>
<dbReference type="eggNOG" id="COG0673">
    <property type="taxonomic scope" value="Bacteria"/>
</dbReference>
<dbReference type="Pfam" id="PF01408">
    <property type="entry name" value="GFO_IDH_MocA"/>
    <property type="match status" value="1"/>
</dbReference>
<dbReference type="GO" id="GO:0000166">
    <property type="term" value="F:nucleotide binding"/>
    <property type="evidence" value="ECO:0007669"/>
    <property type="project" value="InterPro"/>
</dbReference>
<dbReference type="InterPro" id="IPR051450">
    <property type="entry name" value="Gfo/Idh/MocA_Oxidoreductases"/>
</dbReference>
<dbReference type="Gene3D" id="3.30.360.10">
    <property type="entry name" value="Dihydrodipicolinate Reductase, domain 2"/>
    <property type="match status" value="1"/>
</dbReference>
<accession>S0FF17</accession>
<evidence type="ECO:0000259" key="1">
    <source>
        <dbReference type="Pfam" id="PF01408"/>
    </source>
</evidence>
<dbReference type="SUPFAM" id="SSF55347">
    <property type="entry name" value="Glyceraldehyde-3-phosphate dehydrogenase-like, C-terminal domain"/>
    <property type="match status" value="1"/>
</dbReference>
<dbReference type="InterPro" id="IPR036291">
    <property type="entry name" value="NAD(P)-bd_dom_sf"/>
</dbReference>
<dbReference type="RefSeq" id="WP_004630983.1">
    <property type="nucleotide sequence ID" value="NZ_AORV01000072.1"/>
</dbReference>
<dbReference type="PANTHER" id="PTHR43377:SF1">
    <property type="entry name" value="BILIVERDIN REDUCTASE A"/>
    <property type="match status" value="1"/>
</dbReference>
<keyword evidence="4" id="KW-1185">Reference proteome</keyword>
<feature type="domain" description="GFO/IDH/MocA-like oxidoreductase" evidence="2">
    <location>
        <begin position="137"/>
        <end position="259"/>
    </location>
</feature>
<dbReference type="EMBL" id="AORV01000072">
    <property type="protein sequence ID" value="EMS69195.1"/>
    <property type="molecule type" value="Genomic_DNA"/>
</dbReference>
<name>S0FF17_RUMCE</name>
<comment type="caution">
    <text evidence="3">The sequence shown here is derived from an EMBL/GenBank/DDBJ whole genome shotgun (WGS) entry which is preliminary data.</text>
</comment>
<dbReference type="PATRIC" id="fig|1195236.3.peg.5437"/>
<evidence type="ECO:0000259" key="2">
    <source>
        <dbReference type="Pfam" id="PF22725"/>
    </source>
</evidence>
<reference evidence="3 4" key="1">
    <citation type="journal article" date="2013" name="Genome Announc.">
        <title>Draft Genome Sequence of the Cellulolytic, Mesophilic, Anaerobic Bacterium Clostridium termitidis Strain CT1112 (DSM 5398).</title>
        <authorList>
            <person name="Lal S."/>
            <person name="Ramachandran U."/>
            <person name="Zhang X."/>
            <person name="Munir R."/>
            <person name="Sparling R."/>
            <person name="Levin D.B."/>
        </authorList>
    </citation>
    <scope>NUCLEOTIDE SEQUENCE [LARGE SCALE GENOMIC DNA]</scope>
    <source>
        <strain evidence="3 4">CT1112</strain>
    </source>
</reference>
<dbReference type="AlphaFoldDB" id="S0FF17"/>
<dbReference type="Pfam" id="PF22725">
    <property type="entry name" value="GFO_IDH_MocA_C3"/>
    <property type="match status" value="1"/>
</dbReference>
<dbReference type="SUPFAM" id="SSF51735">
    <property type="entry name" value="NAD(P)-binding Rossmann-fold domains"/>
    <property type="match status" value="1"/>
</dbReference>
<feature type="domain" description="Gfo/Idh/MocA-like oxidoreductase N-terminal" evidence="1">
    <location>
        <begin position="5"/>
        <end position="125"/>
    </location>
</feature>
<dbReference type="Proteomes" id="UP000014155">
    <property type="component" value="Unassembled WGS sequence"/>
</dbReference>
<evidence type="ECO:0000313" key="3">
    <source>
        <dbReference type="EMBL" id="EMS69195.1"/>
    </source>
</evidence>